<dbReference type="GO" id="GO:0003677">
    <property type="term" value="F:DNA binding"/>
    <property type="evidence" value="ECO:0007669"/>
    <property type="project" value="UniProtKB-KW"/>
</dbReference>
<dbReference type="CDD" id="cd00140">
    <property type="entry name" value="beta_clamp"/>
    <property type="match status" value="1"/>
</dbReference>
<keyword evidence="7" id="KW-0239">DNA-directed DNA polymerase</keyword>
<dbReference type="SMART" id="SM00480">
    <property type="entry name" value="POL3Bc"/>
    <property type="match status" value="1"/>
</dbReference>
<comment type="caution">
    <text evidence="12">The sequence shown here is derived from an EMBL/GenBank/DDBJ whole genome shotgun (WGS) entry which is preliminary data.</text>
</comment>
<proteinExistence type="inferred from homology"/>
<dbReference type="PANTHER" id="PTHR30478:SF0">
    <property type="entry name" value="BETA SLIDING CLAMP"/>
    <property type="match status" value="1"/>
</dbReference>
<feature type="domain" description="DNA polymerase III beta sliding clamp C-terminal" evidence="11">
    <location>
        <begin position="267"/>
        <end position="368"/>
    </location>
</feature>
<keyword evidence="4" id="KW-0808">Transferase</keyword>
<dbReference type="GO" id="GO:0003887">
    <property type="term" value="F:DNA-directed DNA polymerase activity"/>
    <property type="evidence" value="ECO:0007669"/>
    <property type="project" value="UniProtKB-KW"/>
</dbReference>
<dbReference type="InterPro" id="IPR022634">
    <property type="entry name" value="DNA_polIII_beta_N"/>
</dbReference>
<keyword evidence="6" id="KW-0235">DNA replication</keyword>
<keyword evidence="13" id="KW-1185">Reference proteome</keyword>
<feature type="domain" description="DNA polymerase III beta sliding clamp central" evidence="10">
    <location>
        <begin position="143"/>
        <end position="255"/>
    </location>
</feature>
<evidence type="ECO:0000256" key="7">
    <source>
        <dbReference type="ARBA" id="ARBA00022932"/>
    </source>
</evidence>
<evidence type="ECO:0000313" key="12">
    <source>
        <dbReference type="EMBL" id="ROP39027.1"/>
    </source>
</evidence>
<dbReference type="AlphaFoldDB" id="A0A3N1H915"/>
<dbReference type="EMBL" id="RJKM01000001">
    <property type="protein sequence ID" value="ROP39027.1"/>
    <property type="molecule type" value="Genomic_DNA"/>
</dbReference>
<keyword evidence="3" id="KW-0963">Cytoplasm</keyword>
<dbReference type="NCBIfam" id="TIGR00663">
    <property type="entry name" value="dnan"/>
    <property type="match status" value="1"/>
</dbReference>
<dbReference type="InterPro" id="IPR046938">
    <property type="entry name" value="DNA_clamp_sf"/>
</dbReference>
<evidence type="ECO:0000259" key="9">
    <source>
        <dbReference type="Pfam" id="PF00712"/>
    </source>
</evidence>
<feature type="domain" description="DNA polymerase III beta sliding clamp N-terminal" evidence="9">
    <location>
        <begin position="17"/>
        <end position="133"/>
    </location>
</feature>
<evidence type="ECO:0000256" key="3">
    <source>
        <dbReference type="ARBA" id="ARBA00022490"/>
    </source>
</evidence>
<evidence type="ECO:0000259" key="11">
    <source>
        <dbReference type="Pfam" id="PF02768"/>
    </source>
</evidence>
<gene>
    <name evidence="12" type="ORF">EDD40_4396</name>
</gene>
<sequence>MATDRELSVVGSTFTGMDLTATTADLAAAAADVARLLPTRVYDPVLAGLVLRASASGVELAGSDREHAVRLTRAATVHTDGAVVVPARPLADTLRGLEDPQVRLVVEGSRLAIRTSTARFALPLLDLASHPGIPPLPPAVGALPSRTLTAALTPVSSAASKDDALPMFTGVRMHSAPGGRLELIATDRYRMAFASLPWSPTGELDVLAPAVVLAEASRQPDREAEVTVHADADRIALSWPGGSVSTALLAAPFPDDRVRKLLEAVIDSMVVVEADVLAGAVRRAVPYAGPHGSVTIQVDDGELRVRGSDPQSGESEESVKATIDGNRVTKTFQAKYLSDALRAFSGRRVELRIQDGLRSTVLTSQAGPDGVELTYLVVPLRTVS</sequence>
<dbReference type="Pfam" id="PF02767">
    <property type="entry name" value="DNA_pol3_beta_2"/>
    <property type="match status" value="1"/>
</dbReference>
<organism evidence="12 13">
    <name type="scientific">Saccharothrix texasensis</name>
    <dbReference type="NCBI Taxonomy" id="103734"/>
    <lineage>
        <taxon>Bacteria</taxon>
        <taxon>Bacillati</taxon>
        <taxon>Actinomycetota</taxon>
        <taxon>Actinomycetes</taxon>
        <taxon>Pseudonocardiales</taxon>
        <taxon>Pseudonocardiaceae</taxon>
        <taxon>Saccharothrix</taxon>
    </lineage>
</organism>
<protein>
    <submittedName>
        <fullName evidence="12">DNA polymerase-3 subunit beta</fullName>
    </submittedName>
</protein>
<dbReference type="GO" id="GO:0006271">
    <property type="term" value="P:DNA strand elongation involved in DNA replication"/>
    <property type="evidence" value="ECO:0007669"/>
    <property type="project" value="TreeGrafter"/>
</dbReference>
<accession>A0A3N1H915</accession>
<dbReference type="InterPro" id="IPR022637">
    <property type="entry name" value="DNA_polIII_beta_cen"/>
</dbReference>
<reference evidence="12 13" key="1">
    <citation type="submission" date="2018-11" db="EMBL/GenBank/DDBJ databases">
        <title>Sequencing the genomes of 1000 actinobacteria strains.</title>
        <authorList>
            <person name="Klenk H.-P."/>
        </authorList>
    </citation>
    <scope>NUCLEOTIDE SEQUENCE [LARGE SCALE GENOMIC DNA]</scope>
    <source>
        <strain evidence="12 13">DSM 44231</strain>
    </source>
</reference>
<keyword evidence="8" id="KW-0238">DNA-binding</keyword>
<evidence type="ECO:0000256" key="4">
    <source>
        <dbReference type="ARBA" id="ARBA00022679"/>
    </source>
</evidence>
<dbReference type="Pfam" id="PF00712">
    <property type="entry name" value="DNA_pol3_beta"/>
    <property type="match status" value="1"/>
</dbReference>
<dbReference type="GO" id="GO:0005737">
    <property type="term" value="C:cytoplasm"/>
    <property type="evidence" value="ECO:0007669"/>
    <property type="project" value="UniProtKB-SubCell"/>
</dbReference>
<evidence type="ECO:0000256" key="2">
    <source>
        <dbReference type="ARBA" id="ARBA00010752"/>
    </source>
</evidence>
<dbReference type="PANTHER" id="PTHR30478">
    <property type="entry name" value="DNA POLYMERASE III SUBUNIT BETA"/>
    <property type="match status" value="1"/>
</dbReference>
<evidence type="ECO:0000256" key="6">
    <source>
        <dbReference type="ARBA" id="ARBA00022705"/>
    </source>
</evidence>
<dbReference type="Pfam" id="PF02768">
    <property type="entry name" value="DNA_pol3_beta_3"/>
    <property type="match status" value="1"/>
</dbReference>
<dbReference type="GO" id="GO:0008408">
    <property type="term" value="F:3'-5' exonuclease activity"/>
    <property type="evidence" value="ECO:0007669"/>
    <property type="project" value="InterPro"/>
</dbReference>
<evidence type="ECO:0000256" key="5">
    <source>
        <dbReference type="ARBA" id="ARBA00022695"/>
    </source>
</evidence>
<evidence type="ECO:0000256" key="8">
    <source>
        <dbReference type="ARBA" id="ARBA00023125"/>
    </source>
</evidence>
<dbReference type="SUPFAM" id="SSF55979">
    <property type="entry name" value="DNA clamp"/>
    <property type="match status" value="3"/>
</dbReference>
<dbReference type="InterPro" id="IPR001001">
    <property type="entry name" value="DNA_polIII_beta"/>
</dbReference>
<dbReference type="InterPro" id="IPR022635">
    <property type="entry name" value="DNA_polIII_beta_C"/>
</dbReference>
<evidence type="ECO:0000313" key="13">
    <source>
        <dbReference type="Proteomes" id="UP000268727"/>
    </source>
</evidence>
<dbReference type="Gene3D" id="3.10.150.10">
    <property type="entry name" value="DNA Polymerase III, subunit A, domain 2"/>
    <property type="match status" value="3"/>
</dbReference>
<dbReference type="GO" id="GO:0009360">
    <property type="term" value="C:DNA polymerase III complex"/>
    <property type="evidence" value="ECO:0007669"/>
    <property type="project" value="InterPro"/>
</dbReference>
<comment type="subcellular location">
    <subcellularLocation>
        <location evidence="1">Cytoplasm</location>
    </subcellularLocation>
</comment>
<dbReference type="Proteomes" id="UP000268727">
    <property type="component" value="Unassembled WGS sequence"/>
</dbReference>
<evidence type="ECO:0000256" key="1">
    <source>
        <dbReference type="ARBA" id="ARBA00004496"/>
    </source>
</evidence>
<evidence type="ECO:0000259" key="10">
    <source>
        <dbReference type="Pfam" id="PF02767"/>
    </source>
</evidence>
<comment type="similarity">
    <text evidence="2">Belongs to the beta sliding clamp family.</text>
</comment>
<keyword evidence="5" id="KW-0548">Nucleotidyltransferase</keyword>
<name>A0A3N1H915_9PSEU</name>